<keyword evidence="2" id="KW-0472">Membrane</keyword>
<evidence type="ECO:0000313" key="3">
    <source>
        <dbReference type="EMBL" id="GAA4472041.1"/>
    </source>
</evidence>
<keyword evidence="3" id="KW-0378">Hydrolase</keyword>
<dbReference type="SUPFAM" id="SSF53474">
    <property type="entry name" value="alpha/beta-Hydrolases"/>
    <property type="match status" value="1"/>
</dbReference>
<gene>
    <name evidence="3" type="ORF">GCM10023156_67700</name>
</gene>
<feature type="transmembrane region" description="Helical" evidence="2">
    <location>
        <begin position="36"/>
        <end position="55"/>
    </location>
</feature>
<dbReference type="Proteomes" id="UP001500840">
    <property type="component" value="Unassembled WGS sequence"/>
</dbReference>
<keyword evidence="4" id="KW-1185">Reference proteome</keyword>
<reference evidence="4" key="1">
    <citation type="journal article" date="2019" name="Int. J. Syst. Evol. Microbiol.">
        <title>The Global Catalogue of Microorganisms (GCM) 10K type strain sequencing project: providing services to taxonomists for standard genome sequencing and annotation.</title>
        <authorList>
            <consortium name="The Broad Institute Genomics Platform"/>
            <consortium name="The Broad Institute Genome Sequencing Center for Infectious Disease"/>
            <person name="Wu L."/>
            <person name="Ma J."/>
        </authorList>
    </citation>
    <scope>NUCLEOTIDE SEQUENCE [LARGE SCALE GENOMIC DNA]</scope>
    <source>
        <strain evidence="4">JCM 17759</strain>
    </source>
</reference>
<keyword evidence="2" id="KW-1133">Transmembrane helix</keyword>
<dbReference type="RefSeq" id="WP_339936397.1">
    <property type="nucleotide sequence ID" value="NZ_BAABGA010000120.1"/>
</dbReference>
<dbReference type="GO" id="GO:0016787">
    <property type="term" value="F:hydrolase activity"/>
    <property type="evidence" value="ECO:0007669"/>
    <property type="project" value="UniProtKB-KW"/>
</dbReference>
<organism evidence="3 4">
    <name type="scientific">Novipirellula rosea</name>
    <dbReference type="NCBI Taxonomy" id="1031540"/>
    <lineage>
        <taxon>Bacteria</taxon>
        <taxon>Pseudomonadati</taxon>
        <taxon>Planctomycetota</taxon>
        <taxon>Planctomycetia</taxon>
        <taxon>Pirellulales</taxon>
        <taxon>Pirellulaceae</taxon>
        <taxon>Novipirellula</taxon>
    </lineage>
</organism>
<name>A0ABP8NVH5_9BACT</name>
<sequence length="338" mass="36808">MRSAVAVQSLHNPSDLPRNATPTRDAAPTHDAVRRMVVMFLVFAMSVVVASIAVGQPPKGKGKGKEDPALKPRPVTLKTRDGIALRAFYFPSNKGKDAIPVILIHEWEGQASPYYNLVVALRDAGCAVLAPDYRGHGGSKEFTDLRGKTQTFNLSTMNKRDIDAILSADLEEAKQFLKHENDDGKLNLNALVMIGVREGCVLASHFTMRDWRWPSIGSKKQGQDVKALVLISPEKQLKGVGIDTTLTDINVLRMPIMIVAGDSSSEGSEATRIAKRIEVFKKKAGQGEVSGLTQQMVKTSLSGPALVNESSEVIPAVVKFVTSNVKISDDINPWIQRD</sequence>
<feature type="region of interest" description="Disordered" evidence="1">
    <location>
        <begin position="1"/>
        <end position="28"/>
    </location>
</feature>
<evidence type="ECO:0000256" key="2">
    <source>
        <dbReference type="SAM" id="Phobius"/>
    </source>
</evidence>
<dbReference type="InterPro" id="IPR029058">
    <property type="entry name" value="AB_hydrolase_fold"/>
</dbReference>
<protein>
    <submittedName>
        <fullName evidence="3">Alpha/beta hydrolase</fullName>
    </submittedName>
</protein>
<dbReference type="EMBL" id="BAABGA010000120">
    <property type="protein sequence ID" value="GAA4472041.1"/>
    <property type="molecule type" value="Genomic_DNA"/>
</dbReference>
<dbReference type="Gene3D" id="3.40.50.1820">
    <property type="entry name" value="alpha/beta hydrolase"/>
    <property type="match status" value="1"/>
</dbReference>
<evidence type="ECO:0000256" key="1">
    <source>
        <dbReference type="SAM" id="MobiDB-lite"/>
    </source>
</evidence>
<proteinExistence type="predicted"/>
<accession>A0ABP8NVH5</accession>
<keyword evidence="2" id="KW-0812">Transmembrane</keyword>
<evidence type="ECO:0000313" key="4">
    <source>
        <dbReference type="Proteomes" id="UP001500840"/>
    </source>
</evidence>
<comment type="caution">
    <text evidence="3">The sequence shown here is derived from an EMBL/GenBank/DDBJ whole genome shotgun (WGS) entry which is preliminary data.</text>
</comment>